<dbReference type="Proteomes" id="UP000615755">
    <property type="component" value="Unassembled WGS sequence"/>
</dbReference>
<dbReference type="EMBL" id="AQGV01000010">
    <property type="protein sequence ID" value="MBE0366686.1"/>
    <property type="molecule type" value="Genomic_DNA"/>
</dbReference>
<organism evidence="1 2">
    <name type="scientific">Pseudoalteromonas aurantia 208</name>
    <dbReference type="NCBI Taxonomy" id="1314867"/>
    <lineage>
        <taxon>Bacteria</taxon>
        <taxon>Pseudomonadati</taxon>
        <taxon>Pseudomonadota</taxon>
        <taxon>Gammaproteobacteria</taxon>
        <taxon>Alteromonadales</taxon>
        <taxon>Pseudoalteromonadaceae</taxon>
        <taxon>Pseudoalteromonas</taxon>
    </lineage>
</organism>
<sequence>MTVNMPIKDEISHFYDDAIYFFLQKNIYLFQSVTVFI</sequence>
<reference evidence="1 2" key="1">
    <citation type="submission" date="2015-03" db="EMBL/GenBank/DDBJ databases">
        <title>Genome sequence of Pseudoalteromonas aurantia.</title>
        <authorList>
            <person name="Xie B.-B."/>
            <person name="Rong J.-C."/>
            <person name="Qin Q.-L."/>
            <person name="Zhang Y.-Z."/>
        </authorList>
    </citation>
    <scope>NUCLEOTIDE SEQUENCE [LARGE SCALE GENOMIC DNA]</scope>
    <source>
        <strain evidence="1 2">208</strain>
    </source>
</reference>
<comment type="caution">
    <text evidence="1">The sequence shown here is derived from an EMBL/GenBank/DDBJ whole genome shotgun (WGS) entry which is preliminary data.</text>
</comment>
<evidence type="ECO:0000313" key="1">
    <source>
        <dbReference type="EMBL" id="MBE0366686.1"/>
    </source>
</evidence>
<proteinExistence type="predicted"/>
<gene>
    <name evidence="1" type="ORF">PAUR_a3741</name>
</gene>
<name>A0ABR9E6R8_9GAMM</name>
<keyword evidence="2" id="KW-1185">Reference proteome</keyword>
<evidence type="ECO:0000313" key="2">
    <source>
        <dbReference type="Proteomes" id="UP000615755"/>
    </source>
</evidence>
<accession>A0ABR9E6R8</accession>
<protein>
    <submittedName>
        <fullName evidence="1">Uncharacterized protein</fullName>
    </submittedName>
</protein>